<dbReference type="GO" id="GO:0003735">
    <property type="term" value="F:structural constituent of ribosome"/>
    <property type="evidence" value="ECO:0007669"/>
    <property type="project" value="InterPro"/>
</dbReference>
<dbReference type="OrthoDB" id="9801558at2"/>
<evidence type="ECO:0000256" key="5">
    <source>
        <dbReference type="HAMAP-Rule" id="MF_00251"/>
    </source>
</evidence>
<dbReference type="PATRIC" id="fig|749927.5.peg.6206"/>
<dbReference type="HOGENOM" id="CLU_135723_3_1_11"/>
<sequence length="40" mass="4473">MKVRSSIRSLARQPGAQVIRRGSKILVINKDNPRSKARQG</sequence>
<dbReference type="InterPro" id="IPR035977">
    <property type="entry name" value="Ribosomal_bL36_sp"/>
</dbReference>
<evidence type="ECO:0000256" key="2">
    <source>
        <dbReference type="ARBA" id="ARBA00022980"/>
    </source>
</evidence>
<organism evidence="6 7">
    <name type="scientific">Amycolatopsis mediterranei (strain U-32)</name>
    <dbReference type="NCBI Taxonomy" id="749927"/>
    <lineage>
        <taxon>Bacteria</taxon>
        <taxon>Bacillati</taxon>
        <taxon>Actinomycetota</taxon>
        <taxon>Actinomycetes</taxon>
        <taxon>Pseudonocardiales</taxon>
        <taxon>Pseudonocardiaceae</taxon>
        <taxon>Amycolatopsis</taxon>
    </lineage>
</organism>
<evidence type="ECO:0000256" key="4">
    <source>
        <dbReference type="ARBA" id="ARBA00035186"/>
    </source>
</evidence>
<dbReference type="eggNOG" id="COG0257">
    <property type="taxonomic scope" value="Bacteria"/>
</dbReference>
<dbReference type="HAMAP" id="MF_00251">
    <property type="entry name" value="Ribosomal_bL36"/>
    <property type="match status" value="1"/>
</dbReference>
<dbReference type="AlphaFoldDB" id="A0A0H3DBT1"/>
<accession>A0A0H3DBT1</accession>
<dbReference type="GO" id="GO:0006412">
    <property type="term" value="P:translation"/>
    <property type="evidence" value="ECO:0007669"/>
    <property type="project" value="UniProtKB-UniRule"/>
</dbReference>
<evidence type="ECO:0000313" key="7">
    <source>
        <dbReference type="Proteomes" id="UP000000328"/>
    </source>
</evidence>
<comment type="similarity">
    <text evidence="1 5">Belongs to the bacterial ribosomal protein bL36 family.</text>
</comment>
<dbReference type="EMBL" id="CP002000">
    <property type="protein sequence ID" value="ADJ47707.1"/>
    <property type="molecule type" value="Genomic_DNA"/>
</dbReference>
<dbReference type="PANTHER" id="PTHR47781:SF1">
    <property type="entry name" value="LARGE RIBOSOMAL SUBUNIT PROTEIN BL36B"/>
    <property type="match status" value="1"/>
</dbReference>
<proteinExistence type="inferred from homology"/>
<name>A0A0H3DBT1_AMYMU</name>
<dbReference type="RefSeq" id="WP_013227760.1">
    <property type="nucleotide sequence ID" value="NC_014318.1"/>
</dbReference>
<dbReference type="SUPFAM" id="SSF57840">
    <property type="entry name" value="Ribosomal protein L36"/>
    <property type="match status" value="1"/>
</dbReference>
<evidence type="ECO:0000256" key="3">
    <source>
        <dbReference type="ARBA" id="ARBA00023274"/>
    </source>
</evidence>
<keyword evidence="2 5" id="KW-0689">Ribosomal protein</keyword>
<dbReference type="Proteomes" id="UP000000328">
    <property type="component" value="Chromosome"/>
</dbReference>
<reference evidence="6 7" key="1">
    <citation type="journal article" date="2010" name="Cell Res.">
        <title>Complete genome sequence of the rifamycin SV-producing Amycolatopsis mediterranei U32 revealed its genetic characteristics in phylogeny and metabolism.</title>
        <authorList>
            <person name="Zhao W."/>
            <person name="Zhong Y."/>
            <person name="Yuan H."/>
            <person name="Wang J."/>
            <person name="Zheng H."/>
            <person name="Wang Y."/>
            <person name="Cen X."/>
            <person name="Xu F."/>
            <person name="Bai J."/>
            <person name="Han X."/>
            <person name="Lu G."/>
            <person name="Zhu Y."/>
            <person name="Shao Z."/>
            <person name="Yan H."/>
            <person name="Li C."/>
            <person name="Peng N."/>
            <person name="Zhang Z."/>
            <person name="Zhang Y."/>
            <person name="Lin W."/>
            <person name="Fan Y."/>
            <person name="Qin Z."/>
            <person name="Hu Y."/>
            <person name="Zhu B."/>
            <person name="Wang S."/>
            <person name="Ding X."/>
            <person name="Zhao G.P."/>
        </authorList>
    </citation>
    <scope>NUCLEOTIDE SEQUENCE [LARGE SCALE GENOMIC DNA]</scope>
    <source>
        <strain evidence="7">U-32</strain>
    </source>
</reference>
<dbReference type="InterPro" id="IPR047621">
    <property type="entry name" value="Ribosomal_L36_bact"/>
</dbReference>
<dbReference type="PANTHER" id="PTHR47781">
    <property type="entry name" value="50S RIBOSOMAL PROTEIN L36 2"/>
    <property type="match status" value="1"/>
</dbReference>
<dbReference type="GO" id="GO:0005840">
    <property type="term" value="C:ribosome"/>
    <property type="evidence" value="ECO:0007669"/>
    <property type="project" value="UniProtKB-KW"/>
</dbReference>
<dbReference type="KEGG" id="amd:AMED_5966"/>
<protein>
    <recommendedName>
        <fullName evidence="4 5">Large ribosomal subunit protein bL36</fullName>
    </recommendedName>
</protein>
<gene>
    <name evidence="5 6" type="primary">rpmJ</name>
    <name evidence="6" type="ordered locus">AMED_5966</name>
</gene>
<dbReference type="InterPro" id="IPR000473">
    <property type="entry name" value="Ribosomal_bL36"/>
</dbReference>
<evidence type="ECO:0000313" key="6">
    <source>
        <dbReference type="EMBL" id="ADJ47707.1"/>
    </source>
</evidence>
<evidence type="ECO:0000256" key="1">
    <source>
        <dbReference type="ARBA" id="ARBA00007645"/>
    </source>
</evidence>
<dbReference type="GeneID" id="92873630"/>
<dbReference type="GO" id="GO:1990904">
    <property type="term" value="C:ribonucleoprotein complex"/>
    <property type="evidence" value="ECO:0007669"/>
    <property type="project" value="UniProtKB-KW"/>
</dbReference>
<dbReference type="Pfam" id="PF00444">
    <property type="entry name" value="Ribosomal_L36"/>
    <property type="match status" value="1"/>
</dbReference>
<keyword evidence="3 5" id="KW-0687">Ribonucleoprotein</keyword>